<dbReference type="Pfam" id="PF00106">
    <property type="entry name" value="adh_short"/>
    <property type="match status" value="1"/>
</dbReference>
<dbReference type="RefSeq" id="WP_026738228.1">
    <property type="nucleotide sequence ID" value="NZ_AP019822.1"/>
</dbReference>
<dbReference type="STRING" id="714315.GCA_000516535_02072"/>
<dbReference type="OrthoDB" id="9808814at2"/>
<dbReference type="PIRSF" id="PIRSF000126">
    <property type="entry name" value="11-beta-HSD1"/>
    <property type="match status" value="1"/>
</dbReference>
<comment type="similarity">
    <text evidence="1 3">Belongs to the short-chain dehydrogenases/reductases (SDR) family.</text>
</comment>
<dbReference type="InterPro" id="IPR036291">
    <property type="entry name" value="NAD(P)-bd_dom_sf"/>
</dbReference>
<name>A0A510JGR4_9FUSO</name>
<dbReference type="InterPro" id="IPR002347">
    <property type="entry name" value="SDR_fam"/>
</dbReference>
<evidence type="ECO:0000313" key="4">
    <source>
        <dbReference type="EMBL" id="BBM37123.1"/>
    </source>
</evidence>
<dbReference type="CDD" id="cd05233">
    <property type="entry name" value="SDR_c"/>
    <property type="match status" value="1"/>
</dbReference>
<dbReference type="Proteomes" id="UP000321606">
    <property type="component" value="Chromosome"/>
</dbReference>
<evidence type="ECO:0000256" key="2">
    <source>
        <dbReference type="ARBA" id="ARBA00023002"/>
    </source>
</evidence>
<dbReference type="Gene3D" id="3.40.50.720">
    <property type="entry name" value="NAD(P)-binding Rossmann-like Domain"/>
    <property type="match status" value="1"/>
</dbReference>
<protein>
    <submittedName>
        <fullName evidence="4">Oxidoreductase, short chain dehydrogenase/reductase family protein</fullName>
    </submittedName>
</protein>
<dbReference type="GO" id="GO:0016491">
    <property type="term" value="F:oxidoreductase activity"/>
    <property type="evidence" value="ECO:0007669"/>
    <property type="project" value="UniProtKB-KW"/>
</dbReference>
<keyword evidence="2" id="KW-0560">Oxidoreductase</keyword>
<dbReference type="SUPFAM" id="SSF51735">
    <property type="entry name" value="NAD(P)-binding Rossmann-fold domains"/>
    <property type="match status" value="1"/>
</dbReference>
<evidence type="ECO:0000256" key="1">
    <source>
        <dbReference type="ARBA" id="ARBA00006484"/>
    </source>
</evidence>
<dbReference type="KEGG" id="lgo:JCM16774_2075"/>
<dbReference type="EMBL" id="AP019822">
    <property type="protein sequence ID" value="BBM37123.1"/>
    <property type="molecule type" value="Genomic_DNA"/>
</dbReference>
<dbReference type="PANTHER" id="PTHR42901">
    <property type="entry name" value="ALCOHOL DEHYDROGENASE"/>
    <property type="match status" value="1"/>
</dbReference>
<dbReference type="PRINTS" id="PR00081">
    <property type="entry name" value="GDHRDH"/>
</dbReference>
<accession>A0A510JGR4</accession>
<gene>
    <name evidence="4" type="ORF">JCM16774_2075</name>
</gene>
<evidence type="ECO:0000256" key="3">
    <source>
        <dbReference type="RuleBase" id="RU000363"/>
    </source>
</evidence>
<organism evidence="4 5">
    <name type="scientific">Pseudoleptotrichia goodfellowii</name>
    <dbReference type="NCBI Taxonomy" id="157692"/>
    <lineage>
        <taxon>Bacteria</taxon>
        <taxon>Fusobacteriati</taxon>
        <taxon>Fusobacteriota</taxon>
        <taxon>Fusobacteriia</taxon>
        <taxon>Fusobacteriales</taxon>
        <taxon>Leptotrichiaceae</taxon>
        <taxon>Pseudoleptotrichia</taxon>
    </lineage>
</organism>
<proteinExistence type="inferred from homology"/>
<reference evidence="4 5" key="1">
    <citation type="submission" date="2019-07" db="EMBL/GenBank/DDBJ databases">
        <title>Complete Genome Sequence of Leptotrichia goodfellowii Strain JCM 16774.</title>
        <authorList>
            <person name="Watanabe S."/>
            <person name="Cui L."/>
        </authorList>
    </citation>
    <scope>NUCLEOTIDE SEQUENCE [LARGE SCALE GENOMIC DNA]</scope>
    <source>
        <strain evidence="4 5">JCM16774</strain>
    </source>
</reference>
<dbReference type="PRINTS" id="PR00080">
    <property type="entry name" value="SDRFAMILY"/>
</dbReference>
<dbReference type="AlphaFoldDB" id="A0A510JGR4"/>
<evidence type="ECO:0000313" key="5">
    <source>
        <dbReference type="Proteomes" id="UP000321606"/>
    </source>
</evidence>
<dbReference type="PANTHER" id="PTHR42901:SF1">
    <property type="entry name" value="ALCOHOL DEHYDROGENASE"/>
    <property type="match status" value="1"/>
</dbReference>
<sequence>MKTVLITGASSGIGYELSKLYAENGYNLVLAARRTENLSVLKDDILKNISDNLLIEIISVDLSEERSAYELFDIIKSKGIEIDVLINNAGSGIYGEFAEYSSEQMQRNDRMINLNVKSVVELTKLFLDDMIKKNEGSILNVSSIAGFQPGGPLMANYYASKAYILSFSEALREELRKTNVTISVLCPGPTDTEFEKSSNLTGSGLFSKLKVMTAKEVAEIAYRDFTKKKRIIIPGFMNKLAVLGAKISTRRLTVRLVRKLQEIKDN</sequence>